<feature type="transmembrane region" description="Helical" evidence="2">
    <location>
        <begin position="112"/>
        <end position="139"/>
    </location>
</feature>
<feature type="compositionally biased region" description="Low complexity" evidence="1">
    <location>
        <begin position="208"/>
        <end position="230"/>
    </location>
</feature>
<feature type="transmembrane region" description="Helical" evidence="2">
    <location>
        <begin position="40"/>
        <end position="59"/>
    </location>
</feature>
<evidence type="ECO:0000313" key="4">
    <source>
        <dbReference type="Proteomes" id="UP000320762"/>
    </source>
</evidence>
<comment type="caution">
    <text evidence="3">The sequence shown here is derived from an EMBL/GenBank/DDBJ whole genome shotgun (WGS) entry which is preliminary data.</text>
</comment>
<feature type="transmembrane region" description="Helical" evidence="2">
    <location>
        <begin position="12"/>
        <end position="34"/>
    </location>
</feature>
<feature type="region of interest" description="Disordered" evidence="1">
    <location>
        <begin position="199"/>
        <end position="248"/>
    </location>
</feature>
<evidence type="ECO:0000256" key="1">
    <source>
        <dbReference type="SAM" id="MobiDB-lite"/>
    </source>
</evidence>
<keyword evidence="2" id="KW-1133">Transmembrane helix</keyword>
<keyword evidence="2" id="KW-0472">Membrane</keyword>
<accession>A0A550CWP9</accession>
<proteinExistence type="predicted"/>
<dbReference type="EMBL" id="VDMD01000001">
    <property type="protein sequence ID" value="TRM69203.1"/>
    <property type="molecule type" value="Genomic_DNA"/>
</dbReference>
<dbReference type="OrthoDB" id="2998233at2759"/>
<gene>
    <name evidence="3" type="ORF">BD626DRAFT_7888</name>
</gene>
<name>A0A550CWP9_9AGAR</name>
<sequence>MSLRFKRFRQCLIAFMILMYLVVIGLSLYLRPYLARADSVWILVSIPLSMIAGCIMSIFHVRLFGTPQTVVWELVWLTGFVPFTLIVVFVIYTGTSGTVPSIVVSVLFAAEILVFIVCSIHLLYALGLFVTAGLTAYAFDRQIWSRDLDSSPSPFPLGFLCRFCCPCLRRGDCTTNQTSEVEYAIRGLPIPTDCEVKDNLPGTDSPNLSSRSASRGTSSTSGLSSQDSQATEPKVSKHRPTGSTASLARSLIQVPDEFQRRTSIQVSFNAAV</sequence>
<keyword evidence="4" id="KW-1185">Reference proteome</keyword>
<reference evidence="3 4" key="1">
    <citation type="journal article" date="2019" name="New Phytol.">
        <title>Comparative genomics reveals unique wood-decay strategies and fruiting body development in the Schizophyllaceae.</title>
        <authorList>
            <person name="Almasi E."/>
            <person name="Sahu N."/>
            <person name="Krizsan K."/>
            <person name="Balint B."/>
            <person name="Kovacs G.M."/>
            <person name="Kiss B."/>
            <person name="Cseklye J."/>
            <person name="Drula E."/>
            <person name="Henrissat B."/>
            <person name="Nagy I."/>
            <person name="Chovatia M."/>
            <person name="Adam C."/>
            <person name="LaButti K."/>
            <person name="Lipzen A."/>
            <person name="Riley R."/>
            <person name="Grigoriev I.V."/>
            <person name="Nagy L.G."/>
        </authorList>
    </citation>
    <scope>NUCLEOTIDE SEQUENCE [LARGE SCALE GENOMIC DNA]</scope>
    <source>
        <strain evidence="3 4">NL-1724</strain>
    </source>
</reference>
<organism evidence="3 4">
    <name type="scientific">Schizophyllum amplum</name>
    <dbReference type="NCBI Taxonomy" id="97359"/>
    <lineage>
        <taxon>Eukaryota</taxon>
        <taxon>Fungi</taxon>
        <taxon>Dikarya</taxon>
        <taxon>Basidiomycota</taxon>
        <taxon>Agaricomycotina</taxon>
        <taxon>Agaricomycetes</taxon>
        <taxon>Agaricomycetidae</taxon>
        <taxon>Agaricales</taxon>
        <taxon>Schizophyllaceae</taxon>
        <taxon>Schizophyllum</taxon>
    </lineage>
</organism>
<evidence type="ECO:0000256" key="2">
    <source>
        <dbReference type="SAM" id="Phobius"/>
    </source>
</evidence>
<keyword evidence="2" id="KW-0812">Transmembrane</keyword>
<feature type="transmembrane region" description="Helical" evidence="2">
    <location>
        <begin position="71"/>
        <end position="92"/>
    </location>
</feature>
<dbReference type="Proteomes" id="UP000320762">
    <property type="component" value="Unassembled WGS sequence"/>
</dbReference>
<dbReference type="AlphaFoldDB" id="A0A550CWP9"/>
<evidence type="ECO:0000313" key="3">
    <source>
        <dbReference type="EMBL" id="TRM69203.1"/>
    </source>
</evidence>
<protein>
    <submittedName>
        <fullName evidence="3">Uncharacterized protein</fullName>
    </submittedName>
</protein>